<keyword evidence="7" id="KW-1185">Reference proteome</keyword>
<dbReference type="PRINTS" id="PR00237">
    <property type="entry name" value="GPCRRHODOPSN"/>
</dbReference>
<dbReference type="EnsemblMetazoa" id="XM_050661460.1">
    <property type="protein sequence ID" value="XP_050517417.1"/>
    <property type="gene ID" value="LOC126892037"/>
</dbReference>
<dbReference type="OrthoDB" id="6762900at2759"/>
<evidence type="ECO:0000256" key="2">
    <source>
        <dbReference type="ARBA" id="ARBA00022692"/>
    </source>
</evidence>
<accession>A0A6P7GH13</accession>
<comment type="subcellular location">
    <subcellularLocation>
        <location evidence="1">Membrane</location>
    </subcellularLocation>
</comment>
<proteinExistence type="predicted"/>
<keyword evidence="4 5" id="KW-0472">Membrane</keyword>
<dbReference type="Gene3D" id="1.20.1070.10">
    <property type="entry name" value="Rhodopsin 7-helix transmembrane proteins"/>
    <property type="match status" value="1"/>
</dbReference>
<evidence type="ECO:0000313" key="8">
    <source>
        <dbReference type="RefSeq" id="XP_028149104.1"/>
    </source>
</evidence>
<feature type="transmembrane region" description="Helical" evidence="5">
    <location>
        <begin position="20"/>
        <end position="49"/>
    </location>
</feature>
<reference evidence="8" key="1">
    <citation type="submission" date="2025-04" db="UniProtKB">
        <authorList>
            <consortium name="RefSeq"/>
        </authorList>
    </citation>
    <scope>IDENTIFICATION</scope>
    <source>
        <tissue evidence="8">Whole insect</tissue>
    </source>
</reference>
<gene>
    <name evidence="8" type="primary">LOC114342494</name>
</gene>
<feature type="transmembrane region" description="Helical" evidence="5">
    <location>
        <begin position="214"/>
        <end position="234"/>
    </location>
</feature>
<feature type="transmembrane region" description="Helical" evidence="5">
    <location>
        <begin position="246"/>
        <end position="269"/>
    </location>
</feature>
<sequence length="302" mass="35288">MDWELERHNSTNDTFDPNAIYIAQFPLITRILGVIVGVLSTTSNVLTILTVSKYATLHNRTYWYIVNWCLCNVFITASLPYMYNSFGIINVMNESILCIWDENAFNFLTGNQIFVAIIVIDWYITTFANQRKCAIRCRKAFKTFIVLVWLFLLSLILVTTSLCVSSLSFPVPIICYACTYVGIFVLIIIIFILRCVKLKNSSVIYEKSKLEFRLAFSYFLCWLFNTLFLLNINYFYEHFSSSTNHIILQMSMMVGFCHAVVLFVILYILDKNFRLCLRTLFHLPVSDIDHERRVKQDLLEFL</sequence>
<dbReference type="Proteomes" id="UP001652700">
    <property type="component" value="Unplaced"/>
</dbReference>
<evidence type="ECO:0000256" key="1">
    <source>
        <dbReference type="ARBA" id="ARBA00004370"/>
    </source>
</evidence>
<evidence type="ECO:0000313" key="6">
    <source>
        <dbReference type="EnsemblMetazoa" id="XP_050517416.1"/>
    </source>
</evidence>
<dbReference type="EnsemblMetazoa" id="XM_050661461.1">
    <property type="protein sequence ID" value="XP_050517418.1"/>
    <property type="gene ID" value="LOC126892037"/>
</dbReference>
<evidence type="ECO:0000256" key="5">
    <source>
        <dbReference type="SAM" id="Phobius"/>
    </source>
</evidence>
<evidence type="ECO:0000256" key="3">
    <source>
        <dbReference type="ARBA" id="ARBA00022989"/>
    </source>
</evidence>
<dbReference type="EnsemblMetazoa" id="XM_050661459.1">
    <property type="protein sequence ID" value="XP_050517416.1"/>
    <property type="gene ID" value="LOC126892037"/>
</dbReference>
<keyword evidence="2 5" id="KW-0812">Transmembrane</keyword>
<evidence type="ECO:0000256" key="4">
    <source>
        <dbReference type="ARBA" id="ARBA00023136"/>
    </source>
</evidence>
<organism evidence="8">
    <name type="scientific">Diabrotica virgifera virgifera</name>
    <name type="common">western corn rootworm</name>
    <dbReference type="NCBI Taxonomy" id="50390"/>
    <lineage>
        <taxon>Eukaryota</taxon>
        <taxon>Metazoa</taxon>
        <taxon>Ecdysozoa</taxon>
        <taxon>Arthropoda</taxon>
        <taxon>Hexapoda</taxon>
        <taxon>Insecta</taxon>
        <taxon>Pterygota</taxon>
        <taxon>Neoptera</taxon>
        <taxon>Endopterygota</taxon>
        <taxon>Coleoptera</taxon>
        <taxon>Polyphaga</taxon>
        <taxon>Cucujiformia</taxon>
        <taxon>Chrysomeloidea</taxon>
        <taxon>Chrysomelidae</taxon>
        <taxon>Galerucinae</taxon>
        <taxon>Diabroticina</taxon>
        <taxon>Diabroticites</taxon>
        <taxon>Diabrotica</taxon>
    </lineage>
</organism>
<dbReference type="EnsemblMetazoa" id="XM_050661462.1">
    <property type="protein sequence ID" value="XP_050517419.1"/>
    <property type="gene ID" value="LOC126892037"/>
</dbReference>
<feature type="transmembrane region" description="Helical" evidence="5">
    <location>
        <begin position="144"/>
        <end position="167"/>
    </location>
</feature>
<protein>
    <submittedName>
        <fullName evidence="8">Uncharacterized protein LOC114342494</fullName>
    </submittedName>
</protein>
<feature type="transmembrane region" description="Helical" evidence="5">
    <location>
        <begin position="173"/>
        <end position="193"/>
    </location>
</feature>
<feature type="transmembrane region" description="Helical" evidence="5">
    <location>
        <begin position="61"/>
        <end position="83"/>
    </location>
</feature>
<dbReference type="InParanoid" id="A0A6P7GH13"/>
<dbReference type="AlphaFoldDB" id="A0A6P7GH13"/>
<dbReference type="GO" id="GO:0004930">
    <property type="term" value="F:G protein-coupled receptor activity"/>
    <property type="evidence" value="ECO:0007669"/>
    <property type="project" value="InterPro"/>
</dbReference>
<dbReference type="GO" id="GO:0016020">
    <property type="term" value="C:membrane"/>
    <property type="evidence" value="ECO:0007669"/>
    <property type="project" value="UniProtKB-SubCell"/>
</dbReference>
<dbReference type="RefSeq" id="XP_028149104.1">
    <property type="nucleotide sequence ID" value="XM_028293303.1"/>
</dbReference>
<dbReference type="InterPro" id="IPR000276">
    <property type="entry name" value="GPCR_Rhodpsn"/>
</dbReference>
<reference evidence="6" key="2">
    <citation type="submission" date="2025-05" db="UniProtKB">
        <authorList>
            <consortium name="EnsemblMetazoa"/>
        </authorList>
    </citation>
    <scope>IDENTIFICATION</scope>
</reference>
<evidence type="ECO:0000313" key="7">
    <source>
        <dbReference type="Proteomes" id="UP001652700"/>
    </source>
</evidence>
<keyword evidence="3 5" id="KW-1133">Transmembrane helix</keyword>
<dbReference type="SUPFAM" id="SSF81321">
    <property type="entry name" value="Family A G protein-coupled receptor-like"/>
    <property type="match status" value="1"/>
</dbReference>
<feature type="transmembrane region" description="Helical" evidence="5">
    <location>
        <begin position="103"/>
        <end position="124"/>
    </location>
</feature>
<name>A0A6P7GH13_DIAVI</name>